<feature type="compositionally biased region" description="Low complexity" evidence="1">
    <location>
        <begin position="462"/>
        <end position="476"/>
    </location>
</feature>
<proteinExistence type="predicted"/>
<feature type="compositionally biased region" description="Basic and acidic residues" evidence="1">
    <location>
        <begin position="416"/>
        <end position="426"/>
    </location>
</feature>
<feature type="compositionally biased region" description="Basic and acidic residues" evidence="1">
    <location>
        <begin position="522"/>
        <end position="535"/>
    </location>
</feature>
<dbReference type="InterPro" id="IPR029341">
    <property type="entry name" value="FAM21/CAPZIP"/>
</dbReference>
<feature type="compositionally biased region" description="Acidic residues" evidence="1">
    <location>
        <begin position="931"/>
        <end position="940"/>
    </location>
</feature>
<feature type="compositionally biased region" description="Basic and acidic residues" evidence="1">
    <location>
        <begin position="817"/>
        <end position="827"/>
    </location>
</feature>
<sequence length="1480" mass="158611">MTISVKMAPPVPPIEEGEPTSPSLQGNASPGRDQGAPNGPRSWERPWTLDEMRREAGSWSLAGDAGLLNMLREFSQHMIARTHEMEKEVDGLVHEAKLTDVRLSNVTNDFIMLANTQFVENEKTREQREAELIPKVTEALKYGIDVIDQAFEKLDTNVADSESEDEDSNYKVDPILEAKMRKQTLTNGSISDSEKEKTDEDSETEYSDSEEEKHVSTTTKTKRVSTSDESDSETGSTESEEDMFGRAKKVDSDEEDAIEDSEEEKGEEEGAEKDMIGASLPKPPPGRAESDKSDIKDESADEDASTSRKSSVSKVEEKENKRTKQKEKKGKGKSKHVAVAADDEDGLFGQAGHADDEDEDDLFGKPGGLFSSSKGLFDDDDDDNAGRGLFGSVEKPTATKKLKAKAAVDTVEEPESQNRQRAESSRKIPKGAVPIFGGKEDDLFTASTQSEERPQERKPTVSSIDSSSSTKAAAKISGGGGGGLFDDDDDEDDIFNTAPKTTQKGNLEPAATPAKQSEAPPDEDKLSSKGKEKKLPAGAVSMFGAAGNPMVAALKKPKLDSDSEEEEDKIAKSSRSSSLKSSDSAPKISAPRTPSLATTASSLFADDEDEDLFAVQASAKSKSKPKTPPAVPSAKTKEGNSLFSEKEEEVKDVSSAKGKTEHPAAVTKKSEEKRLKSGSLFGANEDEDDLFSAVAKPKESGKKKPAGGVALFGGADILGKKNESESEAPKEEPPAPVPVPAAKSTPQKKLVSLFDADEEDEQDLFGPTLTTAPEKSDSRKDRSKSLFEDEDVLFGTTEESPSVNIFSKSPPAPAQKPKAEPATHPSKDTPAPFSKPAKETLAPLTQPPKKETPASLTQPDKKEKPAPLTQPTKETPGPVIQPAKKETPAPLIAKKEVPPLATPPTKETPPPLAAGRATGSSATKATSSALFDDDEDDEDLFGVSTKEPPKQTPEPVPEQTAEPAKPKKLAGAVSMFGGLDPAALLKKKPRKPSTDEEKDGEREEKSEDVKKEDKKEPPAVGEKPAREKALSVSDPLFGDGDNDDLFGKPQPVIVTKPVPILATKPQRPKVDVPRPPGFGEPPTEPSLGETTPKTPQSPKPPLSPPSKNLGLNPAALLPGALPPNRDTDPGGVDFDDPADVSTLQSASKDRAKVISRRRPQSRKARKKAALTSGISFEDATTPTSPELPSFPGQELDVPEVKDLFSNDDLFSEGPSAFKPPVKQAVRQEDSISKEQLDGGATKAESKPATRPAVLDDDDNLFSVSKSKPKNQLDLFGDSKPKSAAVDLFGSIESKPSMDSQRNVTSASSKDADEDGLFSSSSSSSTTTTKIPKITVEDDDIFADSSLNAKKAKKEKIAESIDSTETIAQTKHTKEDDIFASSTTPAASERRRPKKAVTKDETLFKDDTDIFADLPAAKPKENKKKKKTTEKKVVEQKDIDDIFADSSPAAPKSKKKASSTKGAAVTNTDNIFDDPLNLAGK</sequence>
<feature type="compositionally biased region" description="Acidic residues" evidence="1">
    <location>
        <begin position="228"/>
        <end position="242"/>
    </location>
</feature>
<feature type="compositionally biased region" description="Basic and acidic residues" evidence="1">
    <location>
        <begin position="1396"/>
        <end position="1407"/>
    </location>
</feature>
<feature type="compositionally biased region" description="Basic and acidic residues" evidence="1">
    <location>
        <begin position="644"/>
        <end position="675"/>
    </location>
</feature>
<reference evidence="3 4" key="1">
    <citation type="submission" date="2018-04" db="EMBL/GenBank/DDBJ databases">
        <title>The genome of golden apple snail Pomacea canaliculata provides insight into stress tolerance and invasive adaptation.</title>
        <authorList>
            <person name="Liu C."/>
            <person name="Liu B."/>
            <person name="Ren Y."/>
            <person name="Zhang Y."/>
            <person name="Wang H."/>
            <person name="Li S."/>
            <person name="Jiang F."/>
            <person name="Yin L."/>
            <person name="Zhang G."/>
            <person name="Qian W."/>
            <person name="Fan W."/>
        </authorList>
    </citation>
    <scope>NUCLEOTIDE SEQUENCE [LARGE SCALE GENOMIC DNA]</scope>
    <source>
        <strain evidence="3">SZHN2017</strain>
        <tissue evidence="3">Muscle</tissue>
    </source>
</reference>
<name>A0A2T7PGJ9_POMCA</name>
<evidence type="ECO:0000313" key="4">
    <source>
        <dbReference type="Proteomes" id="UP000245119"/>
    </source>
</evidence>
<feature type="compositionally biased region" description="Pro residues" evidence="1">
    <location>
        <begin position="1073"/>
        <end position="1084"/>
    </location>
</feature>
<feature type="compositionally biased region" description="Basic and acidic residues" evidence="1">
    <location>
        <begin position="774"/>
        <end position="787"/>
    </location>
</feature>
<feature type="region of interest" description="Disordered" evidence="1">
    <location>
        <begin position="181"/>
        <end position="1334"/>
    </location>
</feature>
<keyword evidence="4" id="KW-1185">Reference proteome</keyword>
<feature type="compositionally biased region" description="Low complexity" evidence="1">
    <location>
        <begin position="913"/>
        <end position="930"/>
    </location>
</feature>
<feature type="compositionally biased region" description="Pro residues" evidence="1">
    <location>
        <begin position="900"/>
        <end position="912"/>
    </location>
</feature>
<feature type="compositionally biased region" description="Low complexity" evidence="1">
    <location>
        <begin position="1105"/>
        <end position="1124"/>
    </location>
</feature>
<feature type="compositionally biased region" description="Polar residues" evidence="1">
    <location>
        <begin position="1296"/>
        <end position="1308"/>
    </location>
</feature>
<feature type="compositionally biased region" description="Basic residues" evidence="1">
    <location>
        <begin position="323"/>
        <end position="336"/>
    </location>
</feature>
<feature type="compositionally biased region" description="Polar residues" evidence="1">
    <location>
        <begin position="1360"/>
        <end position="1369"/>
    </location>
</feature>
<dbReference type="STRING" id="400727.A0A2T7PGJ9"/>
<feature type="compositionally biased region" description="Polar residues" evidence="1">
    <location>
        <begin position="1172"/>
        <end position="1186"/>
    </location>
</feature>
<protein>
    <recommendedName>
        <fullName evidence="2">FAM21/CAPZIP domain-containing protein</fullName>
    </recommendedName>
</protein>
<feature type="compositionally biased region" description="Polar residues" evidence="1">
    <location>
        <begin position="797"/>
        <end position="807"/>
    </location>
</feature>
<feature type="region of interest" description="Disordered" evidence="1">
    <location>
        <begin position="1350"/>
        <end position="1480"/>
    </location>
</feature>
<evidence type="ECO:0000256" key="1">
    <source>
        <dbReference type="SAM" id="MobiDB-lite"/>
    </source>
</evidence>
<feature type="compositionally biased region" description="Basic and acidic residues" evidence="1">
    <location>
        <begin position="718"/>
        <end position="733"/>
    </location>
</feature>
<feature type="compositionally biased region" description="Basic and acidic residues" evidence="1">
    <location>
        <begin position="883"/>
        <end position="897"/>
    </location>
</feature>
<comment type="caution">
    <text evidence="3">The sequence shown here is derived from an EMBL/GenBank/DDBJ whole genome shotgun (WGS) entry which is preliminary data.</text>
</comment>
<dbReference type="Pfam" id="PF15255">
    <property type="entry name" value="CAP-ZIP_m"/>
    <property type="match status" value="1"/>
</dbReference>
<feature type="compositionally biased region" description="Acidic residues" evidence="1">
    <location>
        <begin position="252"/>
        <end position="271"/>
    </location>
</feature>
<feature type="domain" description="FAM21/CAPZIP" evidence="2">
    <location>
        <begin position="1130"/>
        <end position="1184"/>
    </location>
</feature>
<dbReference type="OrthoDB" id="751084at2759"/>
<feature type="compositionally biased region" description="Low complexity" evidence="1">
    <location>
        <begin position="573"/>
        <end position="589"/>
    </location>
</feature>
<accession>A0A2T7PGJ9</accession>
<feature type="compositionally biased region" description="Basic and acidic residues" evidence="1">
    <location>
        <begin position="992"/>
        <end position="1029"/>
    </location>
</feature>
<feature type="compositionally biased region" description="Basic residues" evidence="1">
    <location>
        <begin position="1153"/>
        <end position="1168"/>
    </location>
</feature>
<feature type="region of interest" description="Disordered" evidence="1">
    <location>
        <begin position="1"/>
        <end position="45"/>
    </location>
</feature>
<evidence type="ECO:0000259" key="2">
    <source>
        <dbReference type="Pfam" id="PF15255"/>
    </source>
</evidence>
<dbReference type="PANTHER" id="PTHR35711">
    <property type="entry name" value="EXPRESSED PROTEIN"/>
    <property type="match status" value="1"/>
</dbReference>
<dbReference type="PANTHER" id="PTHR35711:SF1">
    <property type="entry name" value="ECTODERMAL, ISOFORM F"/>
    <property type="match status" value="1"/>
</dbReference>
<feature type="compositionally biased region" description="Basic and acidic residues" evidence="1">
    <location>
        <begin position="1225"/>
        <end position="1236"/>
    </location>
</feature>
<organism evidence="3 4">
    <name type="scientific">Pomacea canaliculata</name>
    <name type="common">Golden apple snail</name>
    <dbReference type="NCBI Taxonomy" id="400727"/>
    <lineage>
        <taxon>Eukaryota</taxon>
        <taxon>Metazoa</taxon>
        <taxon>Spiralia</taxon>
        <taxon>Lophotrochozoa</taxon>
        <taxon>Mollusca</taxon>
        <taxon>Gastropoda</taxon>
        <taxon>Caenogastropoda</taxon>
        <taxon>Architaenioglossa</taxon>
        <taxon>Ampullarioidea</taxon>
        <taxon>Ampullariidae</taxon>
        <taxon>Pomacea</taxon>
    </lineage>
</organism>
<gene>
    <name evidence="3" type="ORF">C0Q70_07992</name>
</gene>
<feature type="compositionally biased region" description="Acidic residues" evidence="1">
    <location>
        <begin position="199"/>
        <end position="210"/>
    </location>
</feature>
<dbReference type="Proteomes" id="UP000245119">
    <property type="component" value="Linkage Group LG4"/>
</dbReference>
<feature type="compositionally biased region" description="Basic and acidic residues" evidence="1">
    <location>
        <begin position="1429"/>
        <end position="1439"/>
    </location>
</feature>
<feature type="compositionally biased region" description="Acidic residues" evidence="1">
    <location>
        <begin position="485"/>
        <end position="494"/>
    </location>
</feature>
<dbReference type="EMBL" id="PZQS01000004">
    <property type="protein sequence ID" value="PVD32551.1"/>
    <property type="molecule type" value="Genomic_DNA"/>
</dbReference>
<feature type="compositionally biased region" description="Basic and acidic residues" evidence="1">
    <location>
        <begin position="450"/>
        <end position="459"/>
    </location>
</feature>
<feature type="compositionally biased region" description="Pro residues" evidence="1">
    <location>
        <begin position="1095"/>
        <end position="1104"/>
    </location>
</feature>
<evidence type="ECO:0000313" key="3">
    <source>
        <dbReference type="EMBL" id="PVD32551.1"/>
    </source>
</evidence>
<feature type="compositionally biased region" description="Basic and acidic residues" evidence="1">
    <location>
        <begin position="288"/>
        <end position="298"/>
    </location>
</feature>
<feature type="compositionally biased region" description="Low complexity" evidence="1">
    <location>
        <begin position="1318"/>
        <end position="1328"/>
    </location>
</feature>